<evidence type="ECO:0000313" key="2">
    <source>
        <dbReference type="Proteomes" id="UP001281147"/>
    </source>
</evidence>
<organism evidence="1 2">
    <name type="scientific">Vermiconidia calcicola</name>
    <dbReference type="NCBI Taxonomy" id="1690605"/>
    <lineage>
        <taxon>Eukaryota</taxon>
        <taxon>Fungi</taxon>
        <taxon>Dikarya</taxon>
        <taxon>Ascomycota</taxon>
        <taxon>Pezizomycotina</taxon>
        <taxon>Dothideomycetes</taxon>
        <taxon>Dothideomycetidae</taxon>
        <taxon>Mycosphaerellales</taxon>
        <taxon>Extremaceae</taxon>
        <taxon>Vermiconidia</taxon>
    </lineage>
</organism>
<comment type="caution">
    <text evidence="1">The sequence shown here is derived from an EMBL/GenBank/DDBJ whole genome shotgun (WGS) entry which is preliminary data.</text>
</comment>
<dbReference type="EMBL" id="JAUTXU010000189">
    <property type="protein sequence ID" value="KAK3700104.1"/>
    <property type="molecule type" value="Genomic_DNA"/>
</dbReference>
<dbReference type="Proteomes" id="UP001281147">
    <property type="component" value="Unassembled WGS sequence"/>
</dbReference>
<keyword evidence="2" id="KW-1185">Reference proteome</keyword>
<protein>
    <submittedName>
        <fullName evidence="1">Uncharacterized protein</fullName>
    </submittedName>
</protein>
<name>A0ACC3MNQ4_9PEZI</name>
<proteinExistence type="predicted"/>
<sequence length="294" mass="32614">MLLPRLPALLLAATTAQAFQNTSPFFLLSSEPVSSDAPLKNAQIALAEDVERQLVETLQGCDRKWYYIFSQNSVSAQDFRDDGMAKLQGRIAGAETGAVVEISEVVTKGRLSAGGVRERLEGACSAKGKKGVESWPEAEDEYRIVEMQLPELPLERETRAKAMRDTDDAIDDTVASVLGKENSAVLVYITTPPPHHRESHAYEMDDPYLLHTDLKRDLEMHARQSENDDLHMQDGLPLFEKYQFLSPPLFMGLAVALLLLSILYVGISAISGLDVSYMAFSKEMGPQAQRKQQQ</sequence>
<evidence type="ECO:0000313" key="1">
    <source>
        <dbReference type="EMBL" id="KAK3700104.1"/>
    </source>
</evidence>
<reference evidence="1" key="1">
    <citation type="submission" date="2023-07" db="EMBL/GenBank/DDBJ databases">
        <title>Black Yeasts Isolated from many extreme environments.</title>
        <authorList>
            <person name="Coleine C."/>
            <person name="Stajich J.E."/>
            <person name="Selbmann L."/>
        </authorList>
    </citation>
    <scope>NUCLEOTIDE SEQUENCE</scope>
    <source>
        <strain evidence="1">CCFEE 5714</strain>
    </source>
</reference>
<gene>
    <name evidence="1" type="ORF">LTR37_016107</name>
</gene>
<accession>A0ACC3MNQ4</accession>